<dbReference type="Proteomes" id="UP001501391">
    <property type="component" value="Unassembled WGS sequence"/>
</dbReference>
<feature type="signal peptide" evidence="1">
    <location>
        <begin position="1"/>
        <end position="25"/>
    </location>
</feature>
<gene>
    <name evidence="2" type="ORF">GCM10009787_18130</name>
</gene>
<dbReference type="EMBL" id="BAAAOQ010000005">
    <property type="protein sequence ID" value="GAA2193994.1"/>
    <property type="molecule type" value="Genomic_DNA"/>
</dbReference>
<name>A0ABN3BEU6_9ACTN</name>
<dbReference type="RefSeq" id="WP_059247671.1">
    <property type="nucleotide sequence ID" value="NZ_BAAAOQ010000005.1"/>
</dbReference>
<proteinExistence type="predicted"/>
<evidence type="ECO:0008006" key="4">
    <source>
        <dbReference type="Google" id="ProtNLM"/>
    </source>
</evidence>
<comment type="caution">
    <text evidence="2">The sequence shown here is derived from an EMBL/GenBank/DDBJ whole genome shotgun (WGS) entry which is preliminary data.</text>
</comment>
<keyword evidence="1" id="KW-0732">Signal</keyword>
<evidence type="ECO:0000256" key="1">
    <source>
        <dbReference type="SAM" id="SignalP"/>
    </source>
</evidence>
<evidence type="ECO:0000313" key="2">
    <source>
        <dbReference type="EMBL" id="GAA2193994.1"/>
    </source>
</evidence>
<reference evidence="2 3" key="1">
    <citation type="journal article" date="2019" name="Int. J. Syst. Evol. Microbiol.">
        <title>The Global Catalogue of Microorganisms (GCM) 10K type strain sequencing project: providing services to taxonomists for standard genome sequencing and annotation.</title>
        <authorList>
            <consortium name="The Broad Institute Genomics Platform"/>
            <consortium name="The Broad Institute Genome Sequencing Center for Infectious Disease"/>
            <person name="Wu L."/>
            <person name="Ma J."/>
        </authorList>
    </citation>
    <scope>NUCLEOTIDE SEQUENCE [LARGE SCALE GENOMIC DNA]</scope>
    <source>
        <strain evidence="2 3">JCM 14924</strain>
    </source>
</reference>
<accession>A0ABN3BEU6</accession>
<protein>
    <recommendedName>
        <fullName evidence="4">Peptidase S1 domain-containing protein</fullName>
    </recommendedName>
</protein>
<keyword evidence="3" id="KW-1185">Reference proteome</keyword>
<feature type="chain" id="PRO_5045114957" description="Peptidase S1 domain-containing protein" evidence="1">
    <location>
        <begin position="26"/>
        <end position="280"/>
    </location>
</feature>
<sequence>MIRRWCVLVLSLTVLWTVAAGAARAETGKRVHNGMQILFSPSTPSAFCTIGAVGNDKYGHRIAISAGHCLNDPGGTYADREIPDDVAPVYDRADPSFGPIGHVRYFKDPEGSQTGHMTKDYMIIELVPQVTLSSQGPYLKQTGEVRVPGGTASPNALRPALDSERLLATGNEELIVAGQTGVWFGTIMDTTGGIYRSPAAHLPGDSGGPAVRHVPGSELPSQENGFQAEGPWAGITKAITLSLPPFEYTSSANILADLRARDAVTPGGVYGAGFEVTGNP</sequence>
<dbReference type="SUPFAM" id="SSF50494">
    <property type="entry name" value="Trypsin-like serine proteases"/>
    <property type="match status" value="1"/>
</dbReference>
<organism evidence="2 3">
    <name type="scientific">Streptomyces bangladeshensis</name>
    <dbReference type="NCBI Taxonomy" id="295352"/>
    <lineage>
        <taxon>Bacteria</taxon>
        <taxon>Bacillati</taxon>
        <taxon>Actinomycetota</taxon>
        <taxon>Actinomycetes</taxon>
        <taxon>Kitasatosporales</taxon>
        <taxon>Streptomycetaceae</taxon>
        <taxon>Streptomyces</taxon>
    </lineage>
</organism>
<dbReference type="InterPro" id="IPR009003">
    <property type="entry name" value="Peptidase_S1_PA"/>
</dbReference>
<evidence type="ECO:0000313" key="3">
    <source>
        <dbReference type="Proteomes" id="UP001501391"/>
    </source>
</evidence>